<dbReference type="GO" id="GO:0008168">
    <property type="term" value="F:methyltransferase activity"/>
    <property type="evidence" value="ECO:0007669"/>
    <property type="project" value="InterPro"/>
</dbReference>
<name>A0A7N0UWU5_KALFE</name>
<dbReference type="Gene3D" id="3.40.50.150">
    <property type="entry name" value="Vaccinia Virus protein VP39"/>
    <property type="match status" value="1"/>
</dbReference>
<accession>A0A7N0UWU5</accession>
<proteinExistence type="predicted"/>
<dbReference type="InterPro" id="IPR029063">
    <property type="entry name" value="SAM-dependent_MTases_sf"/>
</dbReference>
<dbReference type="Gramene" id="Kaladp0092s0041.1.v1.1">
    <property type="protein sequence ID" value="Kaladp0092s0041.1.v1.1.CDS.1"/>
    <property type="gene ID" value="Kaladp0092s0041.v1.1"/>
</dbReference>
<reference evidence="1" key="1">
    <citation type="submission" date="2021-01" db="UniProtKB">
        <authorList>
            <consortium name="EnsemblPlants"/>
        </authorList>
    </citation>
    <scope>IDENTIFICATION</scope>
</reference>
<dbReference type="AlphaFoldDB" id="A0A7N0UWU5"/>
<dbReference type="PROSITE" id="PS51683">
    <property type="entry name" value="SAM_OMT_II"/>
    <property type="match status" value="1"/>
</dbReference>
<protein>
    <recommendedName>
        <fullName evidence="3">O-methyltransferase</fullName>
    </recommendedName>
</protein>
<sequence length="50" mass="5693">MLDMCMMAYTNGGKERTLVEWKDILDRSGFASHSIKPIPSEFRSVIVAYP</sequence>
<organism evidence="1 2">
    <name type="scientific">Kalanchoe fedtschenkoi</name>
    <name type="common">Lavender scallops</name>
    <name type="synonym">South American air plant</name>
    <dbReference type="NCBI Taxonomy" id="63787"/>
    <lineage>
        <taxon>Eukaryota</taxon>
        <taxon>Viridiplantae</taxon>
        <taxon>Streptophyta</taxon>
        <taxon>Embryophyta</taxon>
        <taxon>Tracheophyta</taxon>
        <taxon>Spermatophyta</taxon>
        <taxon>Magnoliopsida</taxon>
        <taxon>eudicotyledons</taxon>
        <taxon>Gunneridae</taxon>
        <taxon>Pentapetalae</taxon>
        <taxon>Saxifragales</taxon>
        <taxon>Crassulaceae</taxon>
        <taxon>Kalanchoe</taxon>
    </lineage>
</organism>
<evidence type="ECO:0008006" key="3">
    <source>
        <dbReference type="Google" id="ProtNLM"/>
    </source>
</evidence>
<dbReference type="Proteomes" id="UP000594263">
    <property type="component" value="Unplaced"/>
</dbReference>
<dbReference type="InterPro" id="IPR016461">
    <property type="entry name" value="COMT-like"/>
</dbReference>
<evidence type="ECO:0000313" key="2">
    <source>
        <dbReference type="Proteomes" id="UP000594263"/>
    </source>
</evidence>
<dbReference type="EnsemblPlants" id="Kaladp0092s0041.1.v1.1">
    <property type="protein sequence ID" value="Kaladp0092s0041.1.v1.1.CDS.1"/>
    <property type="gene ID" value="Kaladp0092s0041.v1.1"/>
</dbReference>
<dbReference type="SUPFAM" id="SSF53335">
    <property type="entry name" value="S-adenosyl-L-methionine-dependent methyltransferases"/>
    <property type="match status" value="1"/>
</dbReference>
<evidence type="ECO:0000313" key="1">
    <source>
        <dbReference type="EnsemblPlants" id="Kaladp0092s0041.1.v1.1.CDS.1"/>
    </source>
</evidence>
<keyword evidence="2" id="KW-1185">Reference proteome</keyword>